<comment type="caution">
    <text evidence="1">The sequence shown here is derived from an EMBL/GenBank/DDBJ whole genome shotgun (WGS) entry which is preliminary data.</text>
</comment>
<name>A0A371E1H2_MUCPR</name>
<feature type="non-terminal residue" evidence="1">
    <location>
        <position position="1"/>
    </location>
</feature>
<evidence type="ECO:0000313" key="2">
    <source>
        <dbReference type="Proteomes" id="UP000257109"/>
    </source>
</evidence>
<gene>
    <name evidence="1" type="ORF">CR513_62030</name>
</gene>
<accession>A0A371E1H2</accession>
<dbReference type="AlphaFoldDB" id="A0A371E1H2"/>
<dbReference type="Proteomes" id="UP000257109">
    <property type="component" value="Unassembled WGS sequence"/>
</dbReference>
<dbReference type="OrthoDB" id="1400091at2759"/>
<evidence type="ECO:0000313" key="1">
    <source>
        <dbReference type="EMBL" id="RDX58632.1"/>
    </source>
</evidence>
<protein>
    <submittedName>
        <fullName evidence="1">Uncharacterized protein</fullName>
    </submittedName>
</protein>
<keyword evidence="2" id="KW-1185">Reference proteome</keyword>
<dbReference type="EMBL" id="QJKJ01017309">
    <property type="protein sequence ID" value="RDX58632.1"/>
    <property type="molecule type" value="Genomic_DNA"/>
</dbReference>
<reference evidence="1" key="1">
    <citation type="submission" date="2018-05" db="EMBL/GenBank/DDBJ databases">
        <title>Draft genome of Mucuna pruriens seed.</title>
        <authorList>
            <person name="Nnadi N.E."/>
            <person name="Vos R."/>
            <person name="Hasami M.H."/>
            <person name="Devisetty U.K."/>
            <person name="Aguiy J.C."/>
        </authorList>
    </citation>
    <scope>NUCLEOTIDE SEQUENCE [LARGE SCALE GENOMIC DNA]</scope>
    <source>
        <strain evidence="1">JCA_2017</strain>
    </source>
</reference>
<proteinExistence type="predicted"/>
<organism evidence="1 2">
    <name type="scientific">Mucuna pruriens</name>
    <name type="common">Velvet bean</name>
    <name type="synonym">Dolichos pruriens</name>
    <dbReference type="NCBI Taxonomy" id="157652"/>
    <lineage>
        <taxon>Eukaryota</taxon>
        <taxon>Viridiplantae</taxon>
        <taxon>Streptophyta</taxon>
        <taxon>Embryophyta</taxon>
        <taxon>Tracheophyta</taxon>
        <taxon>Spermatophyta</taxon>
        <taxon>Magnoliopsida</taxon>
        <taxon>eudicotyledons</taxon>
        <taxon>Gunneridae</taxon>
        <taxon>Pentapetalae</taxon>
        <taxon>rosids</taxon>
        <taxon>fabids</taxon>
        <taxon>Fabales</taxon>
        <taxon>Fabaceae</taxon>
        <taxon>Papilionoideae</taxon>
        <taxon>50 kb inversion clade</taxon>
        <taxon>NPAAA clade</taxon>
        <taxon>indigoferoid/millettioid clade</taxon>
        <taxon>Phaseoleae</taxon>
        <taxon>Mucuna</taxon>
    </lineage>
</organism>
<sequence>MVITIEVANFIVKKFCRHPLHVHLQTFANLGIRDTLISRTISRVLGRTYGHGYNDLITTFGDPRALHTISIHYLVVEIDTSYNVLIGHAALNTLGAIVSTPHLVMKFLSSNGKVVTIKADQKMARQCYVDSLKMGPKPLREDIVLAHIKILTDVELDPRPLIEQGAKPI</sequence>